<dbReference type="GO" id="GO:0005524">
    <property type="term" value="F:ATP binding"/>
    <property type="evidence" value="ECO:0007669"/>
    <property type="project" value="UniProtKB-KW"/>
</dbReference>
<dbReference type="AlphaFoldDB" id="A0A2Y9PKW3"/>
<dbReference type="PANTHER" id="PTHR12750">
    <property type="entry name" value="DIPHOSPHOINOSITOL PENTAKISPHOSPHATE KINASE"/>
    <property type="match status" value="1"/>
</dbReference>
<evidence type="ECO:0000313" key="14">
    <source>
        <dbReference type="Proteomes" id="UP000248483"/>
    </source>
</evidence>
<dbReference type="GO" id="GO:0000828">
    <property type="term" value="F:inositol hexakisphosphate kinase activity"/>
    <property type="evidence" value="ECO:0007669"/>
    <property type="project" value="TreeGrafter"/>
</dbReference>
<keyword evidence="6 11" id="KW-0547">Nucleotide-binding</keyword>
<dbReference type="Gene3D" id="3.40.50.1240">
    <property type="entry name" value="Phosphoglycerate mutase-like"/>
    <property type="match status" value="1"/>
</dbReference>
<dbReference type="FunFam" id="3.30.470.20:FF:000003">
    <property type="entry name" value="Inositol hexakisphosphate and diphosphoinositol-pentakisphosphate kinase"/>
    <property type="match status" value="1"/>
</dbReference>
<keyword evidence="14" id="KW-1185">Reference proteome</keyword>
<comment type="subcellular location">
    <subcellularLocation>
        <location evidence="1 11">Cytoplasm</location>
        <location evidence="1 11">Cytosol</location>
    </subcellularLocation>
</comment>
<evidence type="ECO:0000256" key="5">
    <source>
        <dbReference type="ARBA" id="ARBA00022679"/>
    </source>
</evidence>
<dbReference type="KEGG" id="dle:111183898"/>
<dbReference type="SUPFAM" id="SSF53254">
    <property type="entry name" value="Phosphoglycerate mutase-like"/>
    <property type="match status" value="1"/>
</dbReference>
<evidence type="ECO:0000256" key="6">
    <source>
        <dbReference type="ARBA" id="ARBA00022741"/>
    </source>
</evidence>
<dbReference type="InterPro" id="IPR029033">
    <property type="entry name" value="His_PPase_superfam"/>
</dbReference>
<evidence type="ECO:0000256" key="12">
    <source>
        <dbReference type="SAM" id="MobiDB-lite"/>
    </source>
</evidence>
<keyword evidence="4" id="KW-0597">Phosphoprotein</keyword>
<evidence type="ECO:0000256" key="7">
    <source>
        <dbReference type="ARBA" id="ARBA00022777"/>
    </source>
</evidence>
<dbReference type="EC" id="2.7.4.24" evidence="11"/>
<gene>
    <name evidence="15 16" type="primary">PPIP5K2</name>
</gene>
<evidence type="ECO:0000256" key="4">
    <source>
        <dbReference type="ARBA" id="ARBA00022553"/>
    </source>
</evidence>
<feature type="region of interest" description="Disordered" evidence="12">
    <location>
        <begin position="898"/>
        <end position="941"/>
    </location>
</feature>
<feature type="compositionally biased region" description="Basic residues" evidence="12">
    <location>
        <begin position="960"/>
        <end position="969"/>
    </location>
</feature>
<evidence type="ECO:0000256" key="3">
    <source>
        <dbReference type="ARBA" id="ARBA00022490"/>
    </source>
</evidence>
<evidence type="ECO:0000313" key="15">
    <source>
        <dbReference type="RefSeq" id="XP_022447559.1"/>
    </source>
</evidence>
<dbReference type="STRING" id="9749.A0A2Y9PKW3"/>
<evidence type="ECO:0000256" key="9">
    <source>
        <dbReference type="ARBA" id="ARBA00033696"/>
    </source>
</evidence>
<dbReference type="GO" id="GO:0006020">
    <property type="term" value="P:inositol metabolic process"/>
    <property type="evidence" value="ECO:0007669"/>
    <property type="project" value="TreeGrafter"/>
</dbReference>
<evidence type="ECO:0000256" key="1">
    <source>
        <dbReference type="ARBA" id="ARBA00004514"/>
    </source>
</evidence>
<evidence type="ECO:0000259" key="13">
    <source>
        <dbReference type="Pfam" id="PF18086"/>
    </source>
</evidence>
<dbReference type="FunFam" id="3.40.50.11950:FF:000003">
    <property type="entry name" value="Inositol hexakisphosphate and diphosphoinositol-pentakisphosphate kinase"/>
    <property type="match status" value="1"/>
</dbReference>
<dbReference type="Pfam" id="PF18086">
    <property type="entry name" value="PPIP5K2_N"/>
    <property type="match status" value="1"/>
</dbReference>
<protein>
    <recommendedName>
        <fullName evidence="11">Inositol hexakisphosphate and diphosphoinositol-pentakisphosphate kinase</fullName>
        <ecNumber evidence="11">2.7.4.24</ecNumber>
    </recommendedName>
</protein>
<organism evidence="14 15">
    <name type="scientific">Delphinapterus leucas</name>
    <name type="common">Beluga whale</name>
    <dbReference type="NCBI Taxonomy" id="9749"/>
    <lineage>
        <taxon>Eukaryota</taxon>
        <taxon>Metazoa</taxon>
        <taxon>Chordata</taxon>
        <taxon>Craniata</taxon>
        <taxon>Vertebrata</taxon>
        <taxon>Euteleostomi</taxon>
        <taxon>Mammalia</taxon>
        <taxon>Eutheria</taxon>
        <taxon>Laurasiatheria</taxon>
        <taxon>Artiodactyla</taxon>
        <taxon>Whippomorpha</taxon>
        <taxon>Cetacea</taxon>
        <taxon>Odontoceti</taxon>
        <taxon>Monodontidae</taxon>
        <taxon>Delphinapterus</taxon>
    </lineage>
</organism>
<dbReference type="InterPro" id="IPR040557">
    <property type="entry name" value="VIP1_N"/>
</dbReference>
<dbReference type="SUPFAM" id="SSF56059">
    <property type="entry name" value="Glutathione synthetase ATP-binding domain-like"/>
    <property type="match status" value="1"/>
</dbReference>
<dbReference type="GO" id="GO:0032958">
    <property type="term" value="P:inositol phosphate biosynthetic process"/>
    <property type="evidence" value="ECO:0007669"/>
    <property type="project" value="TreeGrafter"/>
</dbReference>
<keyword evidence="7 11" id="KW-0418">Kinase</keyword>
<comment type="catalytic activity">
    <reaction evidence="9">
        <text>5-diphospho-1D-myo-inositol 1,2,3,4,6-pentakisphosphate + ATP + H(+) = 1,5-bis(diphospho)-1D-myo-inositol 2,3,4,6-tetrakisphosphate + ADP</text>
        <dbReference type="Rhea" id="RHEA:10276"/>
        <dbReference type="ChEBI" id="CHEBI:15378"/>
        <dbReference type="ChEBI" id="CHEBI:30616"/>
        <dbReference type="ChEBI" id="CHEBI:58628"/>
        <dbReference type="ChEBI" id="CHEBI:77983"/>
        <dbReference type="ChEBI" id="CHEBI:456216"/>
        <dbReference type="EC" id="2.7.4.24"/>
    </reaction>
    <physiologicalReaction direction="left-to-right" evidence="9">
        <dbReference type="Rhea" id="RHEA:10277"/>
    </physiologicalReaction>
</comment>
<evidence type="ECO:0000256" key="2">
    <source>
        <dbReference type="ARBA" id="ARBA00005609"/>
    </source>
</evidence>
<keyword evidence="5 11" id="KW-0808">Transferase</keyword>
<comment type="catalytic activity">
    <reaction evidence="10">
        <text>1D-myo-inositol hexakisphosphate + ATP = 1-diphospho-1D-myo-inositol 2,3,4,5,6-pentakisphosphate + ADP</text>
        <dbReference type="Rhea" id="RHEA:37459"/>
        <dbReference type="ChEBI" id="CHEBI:30616"/>
        <dbReference type="ChEBI" id="CHEBI:58130"/>
        <dbReference type="ChEBI" id="CHEBI:74946"/>
        <dbReference type="ChEBI" id="CHEBI:456216"/>
        <dbReference type="EC" id="2.7.4.24"/>
    </reaction>
    <physiologicalReaction direction="left-to-right" evidence="10">
        <dbReference type="Rhea" id="RHEA:37460"/>
    </physiologicalReaction>
</comment>
<dbReference type="GeneID" id="111183898"/>
<dbReference type="PROSITE" id="PS00616">
    <property type="entry name" value="HIS_ACID_PHOSPHAT_1"/>
    <property type="match status" value="1"/>
</dbReference>
<evidence type="ECO:0000256" key="10">
    <source>
        <dbReference type="ARBA" id="ARBA00034629"/>
    </source>
</evidence>
<name>A0A2Y9PKW3_DELLE</name>
<dbReference type="RefSeq" id="XP_022447559.1">
    <property type="nucleotide sequence ID" value="XM_022591851.2"/>
</dbReference>
<dbReference type="PANTHER" id="PTHR12750:SF10">
    <property type="entry name" value="INOSITOL HEXAKISPHOSPHATE AND DIPHOSPHOINOSITOL-PENTAKISPHOSPHATE KINASE 2"/>
    <property type="match status" value="1"/>
</dbReference>
<reference evidence="15 16" key="1">
    <citation type="submission" date="2025-04" db="UniProtKB">
        <authorList>
            <consortium name="RefSeq"/>
        </authorList>
    </citation>
    <scope>IDENTIFICATION</scope>
    <source>
        <tissue evidence="15 16">Blood</tissue>
    </source>
</reference>
<comment type="function">
    <text evidence="11">Bifunctional inositol kinase that acts in concert with the IP6K kinases to synthesize the diphosphate group-containing inositol pyrophosphates diphosphoinositol pentakisphosphate, PP-InsP5, and bis-diphosphoinositol tetrakisphosphate, (PP)2-InsP4. PP-InsP5 and (PP)2-InsP4, also respectively called InsP7 and InsP8, may regulate a variety of cellular processes, including apoptosis, vesicle trafficking, cytoskeletal dynamics, and exocytosis. Phosphorylates inositol hexakisphosphate (InsP6).</text>
</comment>
<keyword evidence="8 11" id="KW-0067">ATP-binding</keyword>
<feature type="region of interest" description="Disordered" evidence="12">
    <location>
        <begin position="1195"/>
        <end position="1243"/>
    </location>
</feature>
<dbReference type="GO" id="GO:0005829">
    <property type="term" value="C:cytosol"/>
    <property type="evidence" value="ECO:0007669"/>
    <property type="project" value="UniProtKB-SubCell"/>
</dbReference>
<dbReference type="FunFam" id="3.40.50.11950:FF:000001">
    <property type="entry name" value="Inositol hexakisphosphate and diphosphoinositol-pentakisphosphate kinase"/>
    <property type="match status" value="1"/>
</dbReference>
<dbReference type="CTD" id="23262"/>
<dbReference type="CDD" id="cd07061">
    <property type="entry name" value="HP_HAP_like"/>
    <property type="match status" value="1"/>
</dbReference>
<evidence type="ECO:0000313" key="16">
    <source>
        <dbReference type="RefSeq" id="XP_022447569.1"/>
    </source>
</evidence>
<evidence type="ECO:0000256" key="11">
    <source>
        <dbReference type="RuleBase" id="RU365032"/>
    </source>
</evidence>
<feature type="compositionally biased region" description="Low complexity" evidence="12">
    <location>
        <begin position="1195"/>
        <end position="1213"/>
    </location>
</feature>
<dbReference type="InterPro" id="IPR037446">
    <property type="entry name" value="His_Pase_VIP1"/>
</dbReference>
<proteinExistence type="inferred from homology"/>
<dbReference type="FunFam" id="3.40.50.1240:FF:000013">
    <property type="entry name" value="Inositol hexakisphosphate and diphosphoinositol-pentakisphosphate kinase"/>
    <property type="match status" value="1"/>
</dbReference>
<keyword evidence="3 11" id="KW-0963">Cytoplasm</keyword>
<feature type="compositionally biased region" description="Basic and acidic residues" evidence="12">
    <location>
        <begin position="915"/>
        <end position="941"/>
    </location>
</feature>
<comment type="similarity">
    <text evidence="2 11">Belongs to the histidine acid phosphatase family. VIP1 subfamily.</text>
</comment>
<dbReference type="GO" id="GO:0033857">
    <property type="term" value="F:5-diphosphoinositol pentakisphosphate 1-kinase activity"/>
    <property type="evidence" value="ECO:0007669"/>
    <property type="project" value="TreeGrafter"/>
</dbReference>
<feature type="region of interest" description="Disordered" evidence="12">
    <location>
        <begin position="960"/>
        <end position="1016"/>
    </location>
</feature>
<dbReference type="Gene3D" id="3.30.470.20">
    <property type="entry name" value="ATP-grasp fold, B domain"/>
    <property type="match status" value="1"/>
</dbReference>
<dbReference type="InterPro" id="IPR033379">
    <property type="entry name" value="Acid_Pase_AS"/>
</dbReference>
<feature type="domain" description="VIP1 N-terminal" evidence="13">
    <location>
        <begin position="44"/>
        <end position="133"/>
    </location>
</feature>
<sequence length="1243" mass="140337">MSEGPRFFVGPEDTEINPGNYRHFFHHADEDDEEEDESPPERQIVVGICSMAKKSKSKPMKEILERISLFKYITVVVFEEDVILNEPVENWPLCDCLISFHSKGFPLDKAVAYAKLRNPFVINDLNMQYLIQDRREVYSILQAEGILLPRYAILNRDPNNPKECNLIEGEDHVEVNGEVFQKPFVEKPVSAEDHNVYIYYPTSAGGGSQRLFRKIGSRSSVYSPESNVRKTGSYIYEEFMPTDGTDVKVYTVGPDYAHAEARKSPALDGKVERDSEGKEVRYPVILNAREKLIAWRVCLAFKQTVCGFDLLRANGQSYVCDVNGFSFVKNSMKYYDDCAKILGNIVMRELAPQFHIPWSIPLEAEDIPIVPTTSGTMMELRCVIAVIRHGDRTPKQKMKMEVRHQKFFDLFEKCDGYKSGKLKLKKPKQLQEVLDIARQLLIELGQNNDSEIEENKSKLEQLKTVLEMYGHFSGINRKVQLTYLPHGCPKTSSEEEDSRREEPSLLLVLKWGGELTPAGRVQAEELGRAFRCMYPGGQGDYAGFPGCGLLRLHSTYRHDLKIYASDEGRVQMTAAAFAKGLLALEGELTPILVQMVKSANMNGLLDSDSDSLSSCQQRVKARLHEILQKDRDFTAEDYEKLTPSGSISLIKSMHLIKNPVKTCDKVYFLIQSLTSQIRHRMEDPKSSDIQLYHSETLELMLRRWSKLEKDFKTKNGRYDISKIPDIYDCIKYDVQHNGSLKLENTMELYRLSKALADIVIPQEYGITKAEKLDIAKGYCTPLVRKIRSDLQRTQDDDTVNKLHPVYSRGVLSPERHVRTRLYFTSESHVHSLLSILRYGALCDESKDEQWKRAMDYLNVVNELNYMTQIVIMLYEDPNKDLSSEERFHVELHFSPGAKGCEEDKNLPSGYGYRPASRENEGRRSFKIDSDDEPHTSKKDEVDRAVILFKPMVSEPIHIHRKSPLPRSRKMAANEEESPLSVSSPEGTGTWLHYTSGVGTGRRRRRSGEQITSSPVSPKSLAFTSSIFGSWQQVVSENANYLRTPRTLVEQKQNPTVGSHCAGLFSTSVLGGSSSAPNLQDYARTHRKKLTSSGCIDDATRGSAVKRFSISFARHPTNGFELYSMVPSICPLETLHNALSLKQVDEFLASIASPSSEVPQKTPEISSSASCSSPIIRRKVSLNTYTPAKILPMPAATIKSTKASSKPAPSGPSSMVVPNTSSRKKGVSSKTEMHEHKKNTAKKK</sequence>
<evidence type="ECO:0000256" key="8">
    <source>
        <dbReference type="ARBA" id="ARBA00022840"/>
    </source>
</evidence>
<dbReference type="RefSeq" id="XP_022447569.1">
    <property type="nucleotide sequence ID" value="XM_022591861.2"/>
</dbReference>
<dbReference type="Proteomes" id="UP000248483">
    <property type="component" value="Unplaced"/>
</dbReference>
<accession>A0A2Y9PKW3</accession>
<dbReference type="InterPro" id="IPR000560">
    <property type="entry name" value="His_Pase_clade-2"/>
</dbReference>
<dbReference type="Pfam" id="PF00328">
    <property type="entry name" value="His_Phos_2"/>
    <property type="match status" value="1"/>
</dbReference>
<dbReference type="Gene3D" id="3.40.50.11950">
    <property type="match status" value="1"/>
</dbReference>